<dbReference type="InterPro" id="IPR009003">
    <property type="entry name" value="Peptidase_S1_PA"/>
</dbReference>
<dbReference type="EMBL" id="DAAUAP010000050">
    <property type="protein sequence ID" value="HAF0892043.1"/>
    <property type="molecule type" value="Genomic_DNA"/>
</dbReference>
<evidence type="ECO:0008006" key="2">
    <source>
        <dbReference type="Google" id="ProtNLM"/>
    </source>
</evidence>
<name>A0A625AF87_SALET</name>
<reference evidence="1" key="2">
    <citation type="submission" date="2018-07" db="EMBL/GenBank/DDBJ databases">
        <authorList>
            <consortium name="NCBI Pathogen Detection Project"/>
        </authorList>
    </citation>
    <scope>NUCLEOTIDE SEQUENCE</scope>
    <source>
        <strain evidence="1">12-8479</strain>
    </source>
</reference>
<protein>
    <recommendedName>
        <fullName evidence="2">Peptidase S1 domain-containing protein</fullName>
    </recommendedName>
</protein>
<gene>
    <name evidence="1" type="ORF">G9G25_003998</name>
</gene>
<dbReference type="SUPFAM" id="SSF50494">
    <property type="entry name" value="Trypsin-like serine proteases"/>
    <property type="match status" value="1"/>
</dbReference>
<proteinExistence type="predicted"/>
<evidence type="ECO:0000313" key="1">
    <source>
        <dbReference type="EMBL" id="HAF0892043.1"/>
    </source>
</evidence>
<accession>A0A625AF87</accession>
<reference evidence="1" key="1">
    <citation type="journal article" date="2018" name="Genome Biol.">
        <title>SKESA: strategic k-mer extension for scrupulous assemblies.</title>
        <authorList>
            <person name="Souvorov A."/>
            <person name="Agarwala R."/>
            <person name="Lipman D.J."/>
        </authorList>
    </citation>
    <scope>NUCLEOTIDE SEQUENCE</scope>
    <source>
        <strain evidence="1">12-8479</strain>
    </source>
</reference>
<organism evidence="1">
    <name type="scientific">Salmonella enterica subsp. enterica serovar Agona</name>
    <dbReference type="NCBI Taxonomy" id="58095"/>
    <lineage>
        <taxon>Bacteria</taxon>
        <taxon>Pseudomonadati</taxon>
        <taxon>Pseudomonadota</taxon>
        <taxon>Gammaproteobacteria</taxon>
        <taxon>Enterobacterales</taxon>
        <taxon>Enterobacteriaceae</taxon>
        <taxon>Salmonella</taxon>
    </lineage>
</organism>
<sequence>MLENYVCKIYVSDTPGFSKSLEATAFGFYDGKCKHLLTAAHVVTDILGKKYPSSNNNKLYVIFHNHLGPVNTIPVPVEFILKDCNDQSNFQGNMPFVDSAKMVLPPEMQQPVFNYFKRRPPVDNMLTFGVGYPLGQTALSSVLGQIQEVTCGNCSKHFNQHCTTRFTIKHYNEEGCSGGPYIIFDEGEYYVIGSLIGAMNNSKPPFLSVQSSSGF</sequence>
<comment type="caution">
    <text evidence="1">The sequence shown here is derived from an EMBL/GenBank/DDBJ whole genome shotgun (WGS) entry which is preliminary data.</text>
</comment>
<dbReference type="AlphaFoldDB" id="A0A625AF87"/>